<dbReference type="AlphaFoldDB" id="W2RXP6"/>
<evidence type="ECO:0000256" key="1">
    <source>
        <dbReference type="SAM" id="MobiDB-lite"/>
    </source>
</evidence>
<gene>
    <name evidence="2" type="ORF">HMPREF1541_03226</name>
</gene>
<dbReference type="GeneID" id="19970565"/>
<dbReference type="EMBL" id="KB822719">
    <property type="protein sequence ID" value="ETN41291.1"/>
    <property type="molecule type" value="Genomic_DNA"/>
</dbReference>
<feature type="region of interest" description="Disordered" evidence="1">
    <location>
        <begin position="130"/>
        <end position="150"/>
    </location>
</feature>
<sequence length="150" mass="16556">MCIFFLPPLCAFSQHRHARLKAEDNTAAAHRHLISMMRNPDTGVIAKCVAPTHANPFFCANPRLGVEVRHSPSKENPTGEYDACETCTALARGRQAGVFKEVAEVKKGKDGGLRWKEMQQECLCERATREGVEVKAESRPRGPVVKGNAK</sequence>
<dbReference type="InParanoid" id="W2RXP6"/>
<protein>
    <submittedName>
        <fullName evidence="2">Uncharacterized protein</fullName>
    </submittedName>
</protein>
<name>W2RXP6_CYPE1</name>
<accession>W2RXP6</accession>
<dbReference type="VEuPathDB" id="FungiDB:HMPREF1541_03226"/>
<reference evidence="2 3" key="1">
    <citation type="submission" date="2013-03" db="EMBL/GenBank/DDBJ databases">
        <title>The Genome Sequence of Phialophora europaea CBS 101466.</title>
        <authorList>
            <consortium name="The Broad Institute Genomics Platform"/>
            <person name="Cuomo C."/>
            <person name="de Hoog S."/>
            <person name="Gorbushina A."/>
            <person name="Walker B."/>
            <person name="Young S.K."/>
            <person name="Zeng Q."/>
            <person name="Gargeya S."/>
            <person name="Fitzgerald M."/>
            <person name="Haas B."/>
            <person name="Abouelleil A."/>
            <person name="Allen A.W."/>
            <person name="Alvarado L."/>
            <person name="Arachchi H.M."/>
            <person name="Berlin A.M."/>
            <person name="Chapman S.B."/>
            <person name="Gainer-Dewar J."/>
            <person name="Goldberg J."/>
            <person name="Griggs A."/>
            <person name="Gujja S."/>
            <person name="Hansen M."/>
            <person name="Howarth C."/>
            <person name="Imamovic A."/>
            <person name="Ireland A."/>
            <person name="Larimer J."/>
            <person name="McCowan C."/>
            <person name="Murphy C."/>
            <person name="Pearson M."/>
            <person name="Poon T.W."/>
            <person name="Priest M."/>
            <person name="Roberts A."/>
            <person name="Saif S."/>
            <person name="Shea T."/>
            <person name="Sisk P."/>
            <person name="Sykes S."/>
            <person name="Wortman J."/>
            <person name="Nusbaum C."/>
            <person name="Birren B."/>
        </authorList>
    </citation>
    <scope>NUCLEOTIDE SEQUENCE [LARGE SCALE GENOMIC DNA]</scope>
    <source>
        <strain evidence="2 3">CBS 101466</strain>
    </source>
</reference>
<proteinExistence type="predicted"/>
<dbReference type="RefSeq" id="XP_008715800.1">
    <property type="nucleotide sequence ID" value="XM_008717578.1"/>
</dbReference>
<evidence type="ECO:0000313" key="3">
    <source>
        <dbReference type="Proteomes" id="UP000030752"/>
    </source>
</evidence>
<evidence type="ECO:0000313" key="2">
    <source>
        <dbReference type="EMBL" id="ETN41291.1"/>
    </source>
</evidence>
<dbReference type="Proteomes" id="UP000030752">
    <property type="component" value="Unassembled WGS sequence"/>
</dbReference>
<keyword evidence="3" id="KW-1185">Reference proteome</keyword>
<feature type="compositionally biased region" description="Basic and acidic residues" evidence="1">
    <location>
        <begin position="130"/>
        <end position="140"/>
    </location>
</feature>
<organism evidence="2 3">
    <name type="scientific">Cyphellophora europaea (strain CBS 101466)</name>
    <name type="common">Phialophora europaea</name>
    <dbReference type="NCBI Taxonomy" id="1220924"/>
    <lineage>
        <taxon>Eukaryota</taxon>
        <taxon>Fungi</taxon>
        <taxon>Dikarya</taxon>
        <taxon>Ascomycota</taxon>
        <taxon>Pezizomycotina</taxon>
        <taxon>Eurotiomycetes</taxon>
        <taxon>Chaetothyriomycetidae</taxon>
        <taxon>Chaetothyriales</taxon>
        <taxon>Cyphellophoraceae</taxon>
        <taxon>Cyphellophora</taxon>
    </lineage>
</organism>
<dbReference type="HOGENOM" id="CLU_1740457_0_0_1"/>